<reference evidence="10 11" key="1">
    <citation type="submission" date="2016-07" db="EMBL/GenBank/DDBJ databases">
        <authorList>
            <person name="Townsley L."/>
            <person name="Shank E.A."/>
        </authorList>
    </citation>
    <scope>NUCLEOTIDE SEQUENCE [LARGE SCALE GENOMIC DNA]</scope>
    <source>
        <strain evidence="10 11">CH01</strain>
    </source>
</reference>
<evidence type="ECO:0000259" key="9">
    <source>
        <dbReference type="Pfam" id="PF14748"/>
    </source>
</evidence>
<dbReference type="InterPro" id="IPR036291">
    <property type="entry name" value="NAD(P)-bd_dom_sf"/>
</dbReference>
<dbReference type="InterPro" id="IPR029036">
    <property type="entry name" value="P5CR_dimer"/>
</dbReference>
<organism evidence="10 11">
    <name type="scientific">Gottfriedia luciferensis</name>
    <dbReference type="NCBI Taxonomy" id="178774"/>
    <lineage>
        <taxon>Bacteria</taxon>
        <taxon>Bacillati</taxon>
        <taxon>Bacillota</taxon>
        <taxon>Bacilli</taxon>
        <taxon>Bacillales</taxon>
        <taxon>Bacillaceae</taxon>
        <taxon>Gottfriedia</taxon>
    </lineage>
</organism>
<comment type="catalytic activity">
    <reaction evidence="5 7">
        <text>L-proline + NADP(+) = (S)-1-pyrroline-5-carboxylate + NADPH + 2 H(+)</text>
        <dbReference type="Rhea" id="RHEA:14109"/>
        <dbReference type="ChEBI" id="CHEBI:15378"/>
        <dbReference type="ChEBI" id="CHEBI:17388"/>
        <dbReference type="ChEBI" id="CHEBI:57783"/>
        <dbReference type="ChEBI" id="CHEBI:58349"/>
        <dbReference type="ChEBI" id="CHEBI:60039"/>
        <dbReference type="EC" id="1.5.1.2"/>
    </reaction>
</comment>
<sequence length="273" mass="29329">MDKQIGFIGCGNMGIAMIGGMITKNIVPPDKIICSDLNLTNLKNASKKYGITTTTDNNEVAKNADILILSIKPDLYSSIINEINEQIKNDVIVVTIAAGKSIKSTEEAFDKKLKVVRVMPNTPALVGEGMSGICPNEMVTEKDLEDILNIFNSFGQTEIVNEKLMDVVTSISGSSPAYVFMFIEAMADAAVLDGMPRNQAYKFAAQAVLGSAKMVLETGIHPGELKDMVCSPGGTTIEAVAILEEKGLRTAIISAIKRCTQKSVELSSLIKHL</sequence>
<protein>
    <recommendedName>
        <fullName evidence="5 6">Pyrroline-5-carboxylate reductase</fullName>
        <shortName evidence="5">P5C reductase</shortName>
        <shortName evidence="5">P5CR</shortName>
        <ecNumber evidence="5 6">1.5.1.2</ecNumber>
    </recommendedName>
    <alternativeName>
        <fullName evidence="5">PCA reductase</fullName>
    </alternativeName>
</protein>
<evidence type="ECO:0000256" key="5">
    <source>
        <dbReference type="HAMAP-Rule" id="MF_01925"/>
    </source>
</evidence>
<dbReference type="PIRSF" id="PIRSF000193">
    <property type="entry name" value="Pyrrol-5-carb_rd"/>
    <property type="match status" value="1"/>
</dbReference>
<keyword evidence="5 7" id="KW-0028">Amino-acid biosynthesis</keyword>
<dbReference type="PANTHER" id="PTHR11645">
    <property type="entry name" value="PYRROLINE-5-CARBOXYLATE REDUCTASE"/>
    <property type="match status" value="1"/>
</dbReference>
<proteinExistence type="inferred from homology"/>
<accession>A0ABX2ZK13</accession>
<evidence type="ECO:0000256" key="1">
    <source>
        <dbReference type="ARBA" id="ARBA00005525"/>
    </source>
</evidence>
<feature type="domain" description="Pyrroline-5-carboxylate reductase catalytic N-terminal" evidence="8">
    <location>
        <begin position="4"/>
        <end position="99"/>
    </location>
</feature>
<dbReference type="SUPFAM" id="SSF51735">
    <property type="entry name" value="NAD(P)-binding Rossmann-fold domains"/>
    <property type="match status" value="1"/>
</dbReference>
<comment type="pathway">
    <text evidence="5 7">Amino-acid biosynthesis; L-proline biosynthesis; L-proline from L-glutamate 5-semialdehyde: step 1/1.</text>
</comment>
<evidence type="ECO:0000313" key="11">
    <source>
        <dbReference type="Proteomes" id="UP000094580"/>
    </source>
</evidence>
<dbReference type="PROSITE" id="PS00521">
    <property type="entry name" value="P5CR"/>
    <property type="match status" value="1"/>
</dbReference>
<dbReference type="NCBIfam" id="TIGR00112">
    <property type="entry name" value="proC"/>
    <property type="match status" value="1"/>
</dbReference>
<dbReference type="RefSeq" id="WP_069035376.1">
    <property type="nucleotide sequence ID" value="NZ_MDKC01000036.1"/>
</dbReference>
<evidence type="ECO:0000256" key="2">
    <source>
        <dbReference type="ARBA" id="ARBA00022650"/>
    </source>
</evidence>
<comment type="caution">
    <text evidence="10">The sequence shown here is derived from an EMBL/GenBank/DDBJ whole genome shotgun (WGS) entry which is preliminary data.</text>
</comment>
<dbReference type="Pfam" id="PF14748">
    <property type="entry name" value="P5CR_dimer"/>
    <property type="match status" value="1"/>
</dbReference>
<dbReference type="Pfam" id="PF03807">
    <property type="entry name" value="F420_oxidored"/>
    <property type="match status" value="1"/>
</dbReference>
<comment type="subcellular location">
    <subcellularLocation>
        <location evidence="5">Cytoplasm</location>
    </subcellularLocation>
</comment>
<comment type="function">
    <text evidence="5">Catalyzes the reduction of 1-pyrroline-5-carboxylate (PCA) to L-proline.</text>
</comment>
<keyword evidence="2 5" id="KW-0641">Proline biosynthesis</keyword>
<evidence type="ECO:0000256" key="4">
    <source>
        <dbReference type="ARBA" id="ARBA00023002"/>
    </source>
</evidence>
<name>A0ABX2ZK13_9BACI</name>
<evidence type="ECO:0000256" key="6">
    <source>
        <dbReference type="NCBIfam" id="TIGR00112"/>
    </source>
</evidence>
<feature type="domain" description="Pyrroline-5-carboxylate reductase dimerisation" evidence="9">
    <location>
        <begin position="162"/>
        <end position="266"/>
    </location>
</feature>
<dbReference type="Gene3D" id="1.10.3730.10">
    <property type="entry name" value="ProC C-terminal domain-like"/>
    <property type="match status" value="1"/>
</dbReference>
<dbReference type="EMBL" id="MDKC01000036">
    <property type="protein sequence ID" value="ODG90047.1"/>
    <property type="molecule type" value="Genomic_DNA"/>
</dbReference>
<keyword evidence="3 5" id="KW-0521">NADP</keyword>
<comment type="similarity">
    <text evidence="1 5 7">Belongs to the pyrroline-5-carboxylate reductase family.</text>
</comment>
<evidence type="ECO:0000256" key="7">
    <source>
        <dbReference type="RuleBase" id="RU003903"/>
    </source>
</evidence>
<dbReference type="PANTHER" id="PTHR11645:SF0">
    <property type="entry name" value="PYRROLINE-5-CARBOXYLATE REDUCTASE 3"/>
    <property type="match status" value="1"/>
</dbReference>
<dbReference type="InterPro" id="IPR053790">
    <property type="entry name" value="P5CR-like_CS"/>
</dbReference>
<evidence type="ECO:0000256" key="3">
    <source>
        <dbReference type="ARBA" id="ARBA00022857"/>
    </source>
</evidence>
<dbReference type="InterPro" id="IPR000304">
    <property type="entry name" value="Pyrroline-COOH_reductase"/>
</dbReference>
<evidence type="ECO:0000313" key="10">
    <source>
        <dbReference type="EMBL" id="ODG90047.1"/>
    </source>
</evidence>
<dbReference type="Proteomes" id="UP000094580">
    <property type="component" value="Unassembled WGS sequence"/>
</dbReference>
<dbReference type="Gene3D" id="3.40.50.720">
    <property type="entry name" value="NAD(P)-binding Rossmann-like Domain"/>
    <property type="match status" value="1"/>
</dbReference>
<dbReference type="SUPFAM" id="SSF48179">
    <property type="entry name" value="6-phosphogluconate dehydrogenase C-terminal domain-like"/>
    <property type="match status" value="1"/>
</dbReference>
<dbReference type="InterPro" id="IPR008927">
    <property type="entry name" value="6-PGluconate_DH-like_C_sf"/>
</dbReference>
<keyword evidence="11" id="KW-1185">Reference proteome</keyword>
<keyword evidence="4 5" id="KW-0560">Oxidoreductase</keyword>
<dbReference type="InterPro" id="IPR028939">
    <property type="entry name" value="P5C_Rdtase_cat_N"/>
</dbReference>
<evidence type="ECO:0000259" key="8">
    <source>
        <dbReference type="Pfam" id="PF03807"/>
    </source>
</evidence>
<gene>
    <name evidence="5" type="primary">proC</name>
    <name evidence="10" type="ORF">BED47_14375</name>
</gene>
<dbReference type="EC" id="1.5.1.2" evidence="5 6"/>
<dbReference type="HAMAP" id="MF_01925">
    <property type="entry name" value="P5C_reductase"/>
    <property type="match status" value="1"/>
</dbReference>
<comment type="catalytic activity">
    <reaction evidence="5">
        <text>L-proline + NAD(+) = (S)-1-pyrroline-5-carboxylate + NADH + 2 H(+)</text>
        <dbReference type="Rhea" id="RHEA:14105"/>
        <dbReference type="ChEBI" id="CHEBI:15378"/>
        <dbReference type="ChEBI" id="CHEBI:17388"/>
        <dbReference type="ChEBI" id="CHEBI:57540"/>
        <dbReference type="ChEBI" id="CHEBI:57945"/>
        <dbReference type="ChEBI" id="CHEBI:60039"/>
        <dbReference type="EC" id="1.5.1.2"/>
    </reaction>
</comment>
<keyword evidence="5" id="KW-0963">Cytoplasm</keyword>